<feature type="compositionally biased region" description="Basic and acidic residues" evidence="1">
    <location>
        <begin position="275"/>
        <end position="295"/>
    </location>
</feature>
<feature type="compositionally biased region" description="Basic and acidic residues" evidence="1">
    <location>
        <begin position="69"/>
        <end position="86"/>
    </location>
</feature>
<dbReference type="AlphaFoldDB" id="M2YGQ4"/>
<feature type="compositionally biased region" description="Acidic residues" evidence="1">
    <location>
        <begin position="16"/>
        <end position="32"/>
    </location>
</feature>
<gene>
    <name evidence="2" type="ORF">MYCFIDRAFT_217107</name>
</gene>
<feature type="compositionally biased region" description="Low complexity" evidence="1">
    <location>
        <begin position="486"/>
        <end position="500"/>
    </location>
</feature>
<evidence type="ECO:0000256" key="1">
    <source>
        <dbReference type="SAM" id="MobiDB-lite"/>
    </source>
</evidence>
<reference evidence="2 3" key="1">
    <citation type="journal article" date="2012" name="PLoS Pathog.">
        <title>Diverse lifestyles and strategies of plant pathogenesis encoded in the genomes of eighteen Dothideomycetes fungi.</title>
        <authorList>
            <person name="Ohm R.A."/>
            <person name="Feau N."/>
            <person name="Henrissat B."/>
            <person name="Schoch C.L."/>
            <person name="Horwitz B.A."/>
            <person name="Barry K.W."/>
            <person name="Condon B.J."/>
            <person name="Copeland A.C."/>
            <person name="Dhillon B."/>
            <person name="Glaser F."/>
            <person name="Hesse C.N."/>
            <person name="Kosti I."/>
            <person name="LaButti K."/>
            <person name="Lindquist E.A."/>
            <person name="Lucas S."/>
            <person name="Salamov A.A."/>
            <person name="Bradshaw R.E."/>
            <person name="Ciuffetti L."/>
            <person name="Hamelin R.C."/>
            <person name="Kema G.H.J."/>
            <person name="Lawrence C."/>
            <person name="Scott J.A."/>
            <person name="Spatafora J.W."/>
            <person name="Turgeon B.G."/>
            <person name="de Wit P.J.G.M."/>
            <person name="Zhong S."/>
            <person name="Goodwin S.B."/>
            <person name="Grigoriev I.V."/>
        </authorList>
    </citation>
    <scope>NUCLEOTIDE SEQUENCE [LARGE SCALE GENOMIC DNA]</scope>
    <source>
        <strain evidence="2 3">CIRAD86</strain>
    </source>
</reference>
<dbReference type="GeneID" id="19338361"/>
<dbReference type="EMBL" id="KB446572">
    <property type="protein sequence ID" value="EME76990.1"/>
    <property type="molecule type" value="Genomic_DNA"/>
</dbReference>
<dbReference type="Proteomes" id="UP000016932">
    <property type="component" value="Unassembled WGS sequence"/>
</dbReference>
<accession>M2YGQ4</accession>
<evidence type="ECO:0000313" key="2">
    <source>
        <dbReference type="EMBL" id="EME76990.1"/>
    </source>
</evidence>
<feature type="compositionally biased region" description="Polar residues" evidence="1">
    <location>
        <begin position="431"/>
        <end position="448"/>
    </location>
</feature>
<dbReference type="OrthoDB" id="10461096at2759"/>
<name>M2YGQ4_PSEFD</name>
<evidence type="ECO:0000313" key="3">
    <source>
        <dbReference type="Proteomes" id="UP000016932"/>
    </source>
</evidence>
<organism evidence="2 3">
    <name type="scientific">Pseudocercospora fijiensis (strain CIRAD86)</name>
    <name type="common">Black leaf streak disease fungus</name>
    <name type="synonym">Mycosphaerella fijiensis</name>
    <dbReference type="NCBI Taxonomy" id="383855"/>
    <lineage>
        <taxon>Eukaryota</taxon>
        <taxon>Fungi</taxon>
        <taxon>Dikarya</taxon>
        <taxon>Ascomycota</taxon>
        <taxon>Pezizomycotina</taxon>
        <taxon>Dothideomycetes</taxon>
        <taxon>Dothideomycetidae</taxon>
        <taxon>Mycosphaerellales</taxon>
        <taxon>Mycosphaerellaceae</taxon>
        <taxon>Pseudocercospora</taxon>
    </lineage>
</organism>
<feature type="compositionally biased region" description="Basic residues" evidence="1">
    <location>
        <begin position="45"/>
        <end position="54"/>
    </location>
</feature>
<feature type="region of interest" description="Disordered" evidence="1">
    <location>
        <begin position="573"/>
        <end position="594"/>
    </location>
</feature>
<feature type="region of interest" description="Disordered" evidence="1">
    <location>
        <begin position="1"/>
        <end position="88"/>
    </location>
</feature>
<dbReference type="HOGENOM" id="CLU_319852_0_0_1"/>
<feature type="compositionally biased region" description="Acidic residues" evidence="1">
    <location>
        <begin position="307"/>
        <end position="316"/>
    </location>
</feature>
<feature type="region of interest" description="Disordered" evidence="1">
    <location>
        <begin position="265"/>
        <end position="391"/>
    </location>
</feature>
<proteinExistence type="predicted"/>
<dbReference type="RefSeq" id="XP_007932429.1">
    <property type="nucleotide sequence ID" value="XM_007934238.1"/>
</dbReference>
<protein>
    <submittedName>
        <fullName evidence="2">Uncharacterized protein</fullName>
    </submittedName>
</protein>
<feature type="region of interest" description="Disordered" evidence="1">
    <location>
        <begin position="431"/>
        <end position="530"/>
    </location>
</feature>
<sequence>MARPYRSRLPSNDAPADPDPDPDPDPSSDSDSDNIVAAQPCKAPPRGRRRKKTAASKAAPQTKSASQTNHDRHIRDQEATGEEKQGKTFASTIARCLSAREIDEAETLETYSRAWQAMLPADSMISRLDKFIPNDIATRLDQIVASRARKCNTSDSSWRKIQTCLNKPPWNLLKIHLYAIFGEDCLARTFLPVMRELSMLTRAEDGRSLSLDEAFPVLSQKRDQRRNGMARVKGVEPEPQWQAWELKQTIRHFVQEGWVERIKAPMQGGKKKKKQQDQHEPSGQEKGKSLREHELAPLNKNGAGPDGEGEQADTETENGSAQSGDGTAEDANLCLPTRSTTANGKESEADNEKIGGATDGADDAEEVSHASQADNENVGAATDGADDDDEREIEELRRASRRLSLDELSDDNSCDMSITDVFFESSGNLGVSRASSVCSSHDSTGSNNDHFDDAPLFMTPSPAQRNSPPPPAPAPRDTRAVVHDNTTSPATAAAAAATPTLVSKSRLPLNTTSTMADDDASASRKRPRTDGFMEHLQLRGDLRAKVEAALPPTVRDELVPGLRACFDVFSVTSPSRTQPAEPTPNDDPDDSLTPCRLDAPDGSSYIAFMYGMCLGYIPPTPNPANDHPQATIYVPAPSLESERGDILDCFFSTTGITGIEEEHVHFEELGSLAERDKQILVVAAKALCAAYPNANPAQVQVQQDIVHSVWRRFIGLCRNRVASRLSSESFMEAAVTFPAMDLASTFPAGECVDSPLAARAATADIATLQKMEASLEDIEKLLRTNEEIRKIVIARLGHLEKEVIPSPSMRKQIQDIENLLTKTQDASLRNDLDKHVHRLQNAARESHDRRKSTLQGLKSALGVDKADYMDARDNHPVKIQMVKEELVEAWRAALRRVETACGLVQAEN</sequence>
<dbReference type="VEuPathDB" id="FungiDB:MYCFIDRAFT_217107"/>
<keyword evidence="3" id="KW-1185">Reference proteome</keyword>
<dbReference type="KEGG" id="pfj:MYCFIDRAFT_217107"/>